<proteinExistence type="inferred from homology"/>
<sequence length="256" mass="28273">MEKQKISIAGDGFISSGDYESIKIMGSAKSSGDIKSGEVKVNGDARFNGELEFGRFKVNGDAYIIGNIKAGNIKINGNLDIDGSCEFDTMVVNGDCEINCDIRCNNVTIRGDMKIRKNLYAKEIKIYGDSKIEGNIECEDIKVYGGINCKGLLNAENIFINPRGRSYCREIGATNIEISKTNNISFFKIKLPWDGRGTFRGEVIEGDFIKLENTEVKDLRGKDISLISKCKIENIEYTDNLEVSSDSIVQNSTKIG</sequence>
<dbReference type="EMBL" id="NOJY02000018">
    <property type="protein sequence ID" value="RDY26944.1"/>
    <property type="molecule type" value="Genomic_DNA"/>
</dbReference>
<dbReference type="OrthoDB" id="1730007at2"/>
<evidence type="ECO:0000313" key="2">
    <source>
        <dbReference type="EMBL" id="RDY26944.1"/>
    </source>
</evidence>
<dbReference type="PANTHER" id="PTHR35024:SF4">
    <property type="entry name" value="POLYMER-FORMING CYTOSKELETAL PROTEIN"/>
    <property type="match status" value="1"/>
</dbReference>
<accession>A0A371J2M2</accession>
<dbReference type="InterPro" id="IPR007607">
    <property type="entry name" value="BacA/B"/>
</dbReference>
<dbReference type="Pfam" id="PF04519">
    <property type="entry name" value="Bactofilin"/>
    <property type="match status" value="1"/>
</dbReference>
<reference evidence="2 3" key="1">
    <citation type="journal article" date="2017" name="Genome Announc.">
        <title>Draft Genome Sequence of Romboutsia weinsteinii sp. nov. Strain CCRI-19649(T) Isolated from Surface Water.</title>
        <authorList>
            <person name="Maheux A.F."/>
            <person name="Boudreau D.K."/>
            <person name="Berube E."/>
            <person name="Boissinot M."/>
            <person name="Cantin P."/>
            <person name="Raymond F."/>
            <person name="Corbeil J."/>
            <person name="Omar R.F."/>
            <person name="Bergeron M.G."/>
        </authorList>
    </citation>
    <scope>NUCLEOTIDE SEQUENCE [LARGE SCALE GENOMIC DNA]</scope>
    <source>
        <strain evidence="2 3">CCRI-19649</strain>
    </source>
</reference>
<evidence type="ECO:0000313" key="3">
    <source>
        <dbReference type="Proteomes" id="UP000215694"/>
    </source>
</evidence>
<name>A0A371J2M2_9FIRM</name>
<protein>
    <submittedName>
        <fullName evidence="2">Polymer-forming cytoskeletal protein</fullName>
    </submittedName>
</protein>
<dbReference type="RefSeq" id="WP_094368058.1">
    <property type="nucleotide sequence ID" value="NZ_NOJY02000018.1"/>
</dbReference>
<gene>
    <name evidence="2" type="ORF">CHL78_011450</name>
</gene>
<dbReference type="PANTHER" id="PTHR35024">
    <property type="entry name" value="HYPOTHETICAL CYTOSOLIC PROTEIN"/>
    <property type="match status" value="1"/>
</dbReference>
<organism evidence="2 3">
    <name type="scientific">Romboutsia weinsteinii</name>
    <dbReference type="NCBI Taxonomy" id="2020949"/>
    <lineage>
        <taxon>Bacteria</taxon>
        <taxon>Bacillati</taxon>
        <taxon>Bacillota</taxon>
        <taxon>Clostridia</taxon>
        <taxon>Peptostreptococcales</taxon>
        <taxon>Peptostreptococcaceae</taxon>
        <taxon>Romboutsia</taxon>
    </lineage>
</organism>
<comment type="caution">
    <text evidence="2">The sequence shown here is derived from an EMBL/GenBank/DDBJ whole genome shotgun (WGS) entry which is preliminary data.</text>
</comment>
<evidence type="ECO:0000256" key="1">
    <source>
        <dbReference type="ARBA" id="ARBA00044755"/>
    </source>
</evidence>
<dbReference type="AlphaFoldDB" id="A0A371J2M2"/>
<comment type="similarity">
    <text evidence="1">Belongs to the bactofilin family.</text>
</comment>
<dbReference type="Proteomes" id="UP000215694">
    <property type="component" value="Unassembled WGS sequence"/>
</dbReference>
<keyword evidence="3" id="KW-1185">Reference proteome</keyword>